<organism evidence="1 2">
    <name type="scientific">Terrapene triunguis</name>
    <name type="common">Three-toed box turtle</name>
    <dbReference type="NCBI Taxonomy" id="2587831"/>
    <lineage>
        <taxon>Eukaryota</taxon>
        <taxon>Metazoa</taxon>
        <taxon>Chordata</taxon>
        <taxon>Craniata</taxon>
        <taxon>Vertebrata</taxon>
        <taxon>Euteleostomi</taxon>
        <taxon>Archelosauria</taxon>
        <taxon>Testudinata</taxon>
        <taxon>Testudines</taxon>
        <taxon>Cryptodira</taxon>
        <taxon>Durocryptodira</taxon>
        <taxon>Testudinoidea</taxon>
        <taxon>Emydidae</taxon>
        <taxon>Terrapene</taxon>
    </lineage>
</organism>
<reference evidence="1" key="2">
    <citation type="submission" date="2025-09" db="UniProtKB">
        <authorList>
            <consortium name="Ensembl"/>
        </authorList>
    </citation>
    <scope>IDENTIFICATION</scope>
</reference>
<dbReference type="AlphaFoldDB" id="A0A674IHN4"/>
<reference evidence="1" key="1">
    <citation type="submission" date="2025-08" db="UniProtKB">
        <authorList>
            <consortium name="Ensembl"/>
        </authorList>
    </citation>
    <scope>IDENTIFICATION</scope>
</reference>
<evidence type="ECO:0000313" key="2">
    <source>
        <dbReference type="Proteomes" id="UP000472274"/>
    </source>
</evidence>
<proteinExistence type="predicted"/>
<name>A0A674IHN4_9SAUR</name>
<sequence>MWIGWSDFKKKILGTLEHRTDVSCGMDSPVPATFLTLFSVVLWGLRV</sequence>
<evidence type="ECO:0000313" key="1">
    <source>
        <dbReference type="Ensembl" id="ENSTMTP00000007149.1"/>
    </source>
</evidence>
<accession>A0A674IHN4</accession>
<protein>
    <submittedName>
        <fullName evidence="1">Uncharacterized protein</fullName>
    </submittedName>
</protein>
<keyword evidence="2" id="KW-1185">Reference proteome</keyword>
<dbReference type="Proteomes" id="UP000472274">
    <property type="component" value="Unplaced"/>
</dbReference>
<dbReference type="InParanoid" id="A0A674IHN4"/>
<dbReference type="Ensembl" id="ENSTMTT00000007393.1">
    <property type="protein sequence ID" value="ENSTMTP00000007149.1"/>
    <property type="gene ID" value="ENSTMTG00000005229.1"/>
</dbReference>